<keyword evidence="2" id="KW-1185">Reference proteome</keyword>
<proteinExistence type="predicted"/>
<feature type="non-terminal residue" evidence="1">
    <location>
        <position position="1"/>
    </location>
</feature>
<evidence type="ECO:0000313" key="1">
    <source>
        <dbReference type="EMBL" id="DBA00050.1"/>
    </source>
</evidence>
<reference evidence="1" key="2">
    <citation type="journal article" date="2023" name="Microbiol Resour">
        <title>Decontamination and Annotation of the Draft Genome Sequence of the Oomycete Lagenidium giganteum ARSEF 373.</title>
        <authorList>
            <person name="Morgan W.R."/>
            <person name="Tartar A."/>
        </authorList>
    </citation>
    <scope>NUCLEOTIDE SEQUENCE</scope>
    <source>
        <strain evidence="1">ARSEF 373</strain>
    </source>
</reference>
<sequence length="313" mass="34502">GTVNGQGQPNGNPDRLRKQCALIGRKPPQSERDQSQRYTRMVIGQQGSIATPAPGCFSGDQVRGACTAPSTKRAYASYKYLDTEYGINIDTTLKVSTLSGYRSAMKDIYRKRRCQVPQEYLDDMKTSFPGLKRVEADHDQNEGVQRSGKEPLTYSVYGKLCKKTLVLNDQGFVYLYLTTQWNLIPSTCWILALAVYLVSNPTLQPEKLFPGANQKARFRKVIGKLLQETTGVRAYGTHSVRNSVATFASGGSTCGPSIVSVRLRCGWSIGGVQDRYISMKRQATSPGSCLSQDSTEFAALPPHFTDPSDTLVM</sequence>
<accession>A0AAV2Z5R9</accession>
<name>A0AAV2Z5R9_9STRA</name>
<organism evidence="1 2">
    <name type="scientific">Lagenidium giganteum</name>
    <dbReference type="NCBI Taxonomy" id="4803"/>
    <lineage>
        <taxon>Eukaryota</taxon>
        <taxon>Sar</taxon>
        <taxon>Stramenopiles</taxon>
        <taxon>Oomycota</taxon>
        <taxon>Peronosporomycetes</taxon>
        <taxon>Pythiales</taxon>
        <taxon>Pythiaceae</taxon>
    </lineage>
</organism>
<reference evidence="1" key="1">
    <citation type="submission" date="2022-11" db="EMBL/GenBank/DDBJ databases">
        <authorList>
            <person name="Morgan W.R."/>
            <person name="Tartar A."/>
        </authorList>
    </citation>
    <scope>NUCLEOTIDE SEQUENCE</scope>
    <source>
        <strain evidence="1">ARSEF 373</strain>
    </source>
</reference>
<dbReference type="EMBL" id="DAKRPA010000071">
    <property type="protein sequence ID" value="DBA00050.1"/>
    <property type="molecule type" value="Genomic_DNA"/>
</dbReference>
<gene>
    <name evidence="1" type="ORF">N0F65_003716</name>
</gene>
<dbReference type="Proteomes" id="UP001146120">
    <property type="component" value="Unassembled WGS sequence"/>
</dbReference>
<dbReference type="AlphaFoldDB" id="A0AAV2Z5R9"/>
<protein>
    <submittedName>
        <fullName evidence="1">Uncharacterized protein</fullName>
    </submittedName>
</protein>
<comment type="caution">
    <text evidence="1">The sequence shown here is derived from an EMBL/GenBank/DDBJ whole genome shotgun (WGS) entry which is preliminary data.</text>
</comment>
<evidence type="ECO:0000313" key="2">
    <source>
        <dbReference type="Proteomes" id="UP001146120"/>
    </source>
</evidence>